<evidence type="ECO:0000256" key="1">
    <source>
        <dbReference type="ARBA" id="ARBA00004613"/>
    </source>
</evidence>
<keyword evidence="3 5" id="KW-0732">Signal</keyword>
<evidence type="ECO:0000256" key="2">
    <source>
        <dbReference type="ARBA" id="ARBA00022525"/>
    </source>
</evidence>
<feature type="region of interest" description="Disordered" evidence="4">
    <location>
        <begin position="4216"/>
        <end position="4237"/>
    </location>
</feature>
<dbReference type="PANTHER" id="PTHR12338:SF8">
    <property type="entry name" value="HEME_HEMOPEXIN-BINDING PROTEIN"/>
    <property type="match status" value="1"/>
</dbReference>
<sequence>MPGHSRFASRLSSRSLARGRAPRRTPLALALASLAFVGAGAQAQPAAFSSGWFAAKNATQANTLATGRLPNGLPATSLPGGDRQAQAAREQLQRSVGNLGRSAASIAAQQAAQRAARDAALAAGGSVPDGLAEGGLKVDANPLTAGWRNAKAPVQTAAAGRAKVTIEQTGDKAILNWETFNVGQRTTVEFRQEASWAVLNRVNDPKARPSVIQGQIQANGTVMIVNRNGVVFDGTSQVNVRNLVAAAARVSDAQFLDKGLYSANDSTPTFADALGKVELRPGASIETNRPSSVTQSGGYVLLLGREVDNAGTIATPRGQAALAAGDSFVIRRGQGTEGNVASTTRGNEVLPSGDGIVRNRGLVLAPLGDITLAARQVEQAGVLAATTSVDARGAIHLNATGANGAVTLSSAATTAILVDADGATALDGQRDNLMLPSVSGGPTLAPTDANRRELSLVQIQSSGAVDFQSGSLTLATGGQVAVKAAGRSLVRDGAQIDVSGAIGVAVAMESNNIKINLQGNEQRDSPLNRDSGLLNNSDVWLDRRDLIRVAAGNGGTDADRWYSGGGLLEVAGYLGNLAVPASHWLAQGGQVRFEGAEVVTQAGSAINLSGGTLDVQGGTLRQTWLRGEDGRLYVADRAPADMLYTGLYRGYEQRSERWGEQATRRFYNPLLAPVTRYEDGYTVGRDAGALVVSTRSAVLEGTLVSDTYQGVRQDRAPQAGLDGYSQSQRAVARRAQLVVGNNLRYYDSATRQVHYQLGATADTVAEVRLGTGQSRIADSIDLQAALPQDRAGKLFLDTDLLNGFGLGGLRIAASREIVVDGALRGADGGEITLYAPRIDVRADVTSRGGLIQIGNVLLQPGTPGRIEEIALAPAANTRAWLRVLDGVTLDARGTWANLLRDGAGLAGLPTRDGGRVALRGTGDVILQAGSIVDVSAGASVLPTGKLAGGKGGNVTLAANTMSQLGGSGGNLTLAGEVRGYGVTGGGTLAVVSGGRIVLGGAAVADATALRLDPSLFRSGFGRYEVNGHQGVTVADGAAIDVLMPVLRLEMGTAQAPGSGLAPTDVLSLWTPPLYAEDPVRGRLTQRAGADLALSSDRNAVGGAILVGEGARVSVDAGRSLSLKGAGQITVLGRLEARGGLISLQDARLVEQPYAPTANPRSVWIGEHAVLDASGRSQVALDAQGRRYGVVQAGGAIEIGGRLDWEGSGYAGSRLIDAHLIVRPGAVLDASGAQAVLDLPGRGAVRVGGDGGRIVLASANSLHLDGTLRAAAGAAGAAGGTLGLSLGGAFYLRAASPDLAVQAERLLTLVQYQGASALADGLLPGQASAALAYGQARLGVDRIAAGGFDNLALYASVRTEGDLDLAMGQSLRLTGTLSPYANAPAGSVVRLSAPYLRLNETAYAPLGGGDTLLQIAPRELWRLKNGHRLALAADLLDVRGKHDMLGFEDVQVDVNGDLRLLAMADFSSLAWRSQLRAPHRLTVTAAQIYPGTGATGRLEVGTYQTSSPSGNVTAYDPDAVLTLRRTAGTQPQAPDSVFGSISFAGARVEQGGVVRAPLGRIVFDNDLGPAGVVRFLPGSLTSISAQGLLMPYGGTVDGVKYLYGSQEVRPVGVEGDILGGLRREILLAVKRAEVDEGAVLDLSGGGELTGAAFVRGRGGSVDVLRHALADANPGFSFSNPGNAVYAIVPGYGAGYAPLAPDAGAGDPAVGRRVTVGAGVPGLPAGTYTLLPSTYALLPGAFRVELGAQGFADAPAARTRGGSWVASGWLGTNGTGQQAALANRLLITPGDVVRRHAQYNETSYNRFVVADAARTGVTRAGLTVDAGTLQLALKAGAGMDGQAALRFAGSTRFGVPSDSGGYAGALVVTGPAAGLEILAPGQAPTLGAQAAAVSAADLNALAPAAMFLGASKINSAGGMRLSGPTGTLLVRSGVELSAPELFLYTSGSGRGIVVESGATLTTLGRGAVSRDARDGLYYVTDFGGVLALSNGLVNLLPVGDSAPAAIDVGACLANCAGPARLLSEGSISAATNGAFTLRDTVQYGTRNLALSVSAVNLGSAEALAQAGAAGKLPPGMGLNQNVLANLLRGNTALGAPALESLILTAGESVNVYGSVSLDARGRSLQRLVLGAPAIYGYGAAGDVATIAANEFVWAGSIPADRSGNVPLGSSKPQAPGGAILDQLGHGRLDIAADVIRLEASPLQLPSPLVAANRLALGFSAVTLDAGRMITGSAKGGVVVYHEQDGYTAADGWRYRGGDLLIRTPLLTGEAGAELAFKAGGALRVTGTGAAPEARKALGASLSLAGGSVVVDTTVVLPSGKLAIKADGDITLGAGARIDLAGREVQLFDAARYSWGGDLELQSVAGNITLAAGSVVDLSARHNRGGRLQAIALGAGAGRIDLAGVVLGSASGLYDAGGTLAPYDSAEIVLRAQSLADFAGLNTRLNDGGVTGARRFQIKQGDLSVGDEVRARHVEIVLDGGSLTVNGRIDASGQQVGSIRLAAKRDLIVNGLLDTHATGLRVDSYGQVIDSANRAIVDLTAREGTLTLGAGARVDLRAGTESPRQDGVARGTLDLNARRLGGGAERGAMAGSGDGANDVALVVAGTPSILGTRTVAVNAFRRYDDAPLASAPDVNGKRPQEITQGYLDGIDRESQAFINAALGNAALGARLAGLGGYRLRPGVEVVSATADGDLSVVGDLDLSNHRYGPNADRYTPALRGYGEPGVLVLRAGGNLNLYGSINDGFAPPPDSPDDASGWKLVEGRLPTTPLTPVTPFGEDLVVPIGGINLEAGTRFPAGRALNYDLSAKAATLPAGTVLPVAMTLDAPVTLPAGLVLTGDVTAADGSVLRAGTVLANALALQAGAKLGAGFVLRSQAAMRAFVWPKGVALPVMLEAATRVTLAQGAIIPSQTRVVLLNGEPVNLRPQGADGKQGRNWALAPMLGPGATAWDLTLVAGADLASADLRARNVLGTGDIVLADAHHGVAARAKETITTVFIGDLVITRQFIEEWGESESLIGRLAKEVAAEMGFGGEADLCGMSPAYCVPAPRRVSEAGSVRWHGDASWAGRTVDELAALLGKTADEVCVDASYCVGGKAETTITREYRYGFGSPAFSVLRTGAGDLTLLAGRDVAMTSMYGVYTAGAPTSLGARDADYNLARGHDGKFGGPLGMILDDHKYDAAMAAYRAWYPDGGGNLVVQAGRDIHGDAWARETLTAGKDDTLGGRAHYASATTGNWLWRQGVIGMPGVADIAPAWWINFGTYVSGGSVSEREPRLVGFTGFGTLGGGNVSISAGRDAGVRDARGDALAAQGGVVPRSQGLSAAVGSTGRLVDGKLVLTGGGDLDLRVGGSLNPGLRATQMSTLFTSGTGGGDNLDLNGVLVNLRGRLALDAGQVGGLSPKFGDGAGLRAPDPFALAGGVPLGAPRLVLGDATAWIDTRGDLALGAVSDPGRVAPLNSSPYLKAGATTATPGGAESWFTLWTPATAVNLFSAGGNLSPMSASNSLSLGSEVASESPGGQAKANYYVYPSILRAVAAGGNIVLAPGVGNAATANTILLLAPSAGGQLELLSAGSILAQGGHAVSMSGADTALPTPMRPAFTAYSLDGTSAPQLSNRAADGGAVAESASSKPLFVFGPNTATDRSLHPDNGPVARFYAVNGDIVGLRSGGVSALVNIGNEPERRVLSWHEAALPVSVRAGRDILKLDVTALHNDARDLSLIQAGRDIVYANAQVAGPGTLLMQAARQVRQDDAASVRSLGAIVRGDTRPGADIAVLAGVGAAGPDYEGFLARYLDAERALPAGTGLAARPDKVAQAYGGELTLADWLRQRFGYSGDEAGASAELARQQSLRDADPDRARRDLARDFAQDSGLYLVNWLRTRHGYAGGEADARAALAALPPAERGIYARQLFFAELKLGGREYNDDASARFGSYLRGRRAIAALFPAVDANGAPIRYDGAFTMFGGAGLRTSFGGNIQLLTPGGQQVLGVEGVAPPASAGIVTQGQGDIQLYALGSVLLGQSRIMTTFGGHIQAWSAEGDINAGRGAKTTVLYTPPKRVYDAYGNVTLSPTVPSSGAGIGTLAPIPEVPAGDVDLIAPLGTIDAGEAGIRVSGNVNVAALHVVNAANIQVQGDSKGVPVAATVNTNALSSASAAASSASSAAQDVMQRDRAAARQSMPSIISVQILGYGDEQLPAGARPPGPAANAGQDPLYRADSVFQMVGDGPLTTAQQAALTPTERRNWQP</sequence>
<dbReference type="Gene3D" id="2.160.20.10">
    <property type="entry name" value="Single-stranded right-handed beta-helix, Pectin lyase-like"/>
    <property type="match status" value="1"/>
</dbReference>
<name>A0A7T4E5A4_9BURK</name>
<dbReference type="InterPro" id="IPR011050">
    <property type="entry name" value="Pectin_lyase_fold/virulence"/>
</dbReference>
<comment type="subcellular location">
    <subcellularLocation>
        <location evidence="1">Secreted</location>
    </subcellularLocation>
</comment>
<dbReference type="Pfam" id="PF05860">
    <property type="entry name" value="TPS"/>
    <property type="match status" value="1"/>
</dbReference>
<feature type="region of interest" description="Disordered" evidence="4">
    <location>
        <begin position="65"/>
        <end position="87"/>
    </location>
</feature>
<dbReference type="InterPro" id="IPR012334">
    <property type="entry name" value="Pectin_lyas_fold"/>
</dbReference>
<dbReference type="NCBIfam" id="TIGR01901">
    <property type="entry name" value="adhes_NPXG"/>
    <property type="match status" value="1"/>
</dbReference>
<dbReference type="InterPro" id="IPR050909">
    <property type="entry name" value="Bact_Autotransporter_VF"/>
</dbReference>
<dbReference type="GO" id="GO:0005576">
    <property type="term" value="C:extracellular region"/>
    <property type="evidence" value="ECO:0007669"/>
    <property type="project" value="UniProtKB-SubCell"/>
</dbReference>
<evidence type="ECO:0000313" key="7">
    <source>
        <dbReference type="EMBL" id="QQB37297.1"/>
    </source>
</evidence>
<evidence type="ECO:0000256" key="4">
    <source>
        <dbReference type="SAM" id="MobiDB-lite"/>
    </source>
</evidence>
<feature type="compositionally biased region" description="Low complexity" evidence="4">
    <location>
        <begin position="4218"/>
        <end position="4229"/>
    </location>
</feature>
<dbReference type="SUPFAM" id="SSF51126">
    <property type="entry name" value="Pectin lyase-like"/>
    <property type="match status" value="1"/>
</dbReference>
<evidence type="ECO:0000259" key="6">
    <source>
        <dbReference type="SMART" id="SM00912"/>
    </source>
</evidence>
<evidence type="ECO:0000313" key="8">
    <source>
        <dbReference type="Proteomes" id="UP000595231"/>
    </source>
</evidence>
<dbReference type="Pfam" id="PF12545">
    <property type="entry name" value="DUF3739"/>
    <property type="match status" value="1"/>
</dbReference>
<feature type="signal peptide" evidence="5">
    <location>
        <begin position="1"/>
        <end position="43"/>
    </location>
</feature>
<accession>A0A7T4E5A4</accession>
<feature type="domain" description="Filamentous haemagglutinin FhaB/tRNA nuclease CdiA-like TPS" evidence="6">
    <location>
        <begin position="138"/>
        <end position="254"/>
    </location>
</feature>
<evidence type="ECO:0000256" key="3">
    <source>
        <dbReference type="ARBA" id="ARBA00022729"/>
    </source>
</evidence>
<proteinExistence type="predicted"/>
<evidence type="ECO:0000256" key="5">
    <source>
        <dbReference type="SAM" id="SignalP"/>
    </source>
</evidence>
<dbReference type="InterPro" id="IPR021026">
    <property type="entry name" value="Filamn_hemagglutn_DUF3739"/>
</dbReference>
<dbReference type="SMART" id="SM00912">
    <property type="entry name" value="Haemagg_act"/>
    <property type="match status" value="1"/>
</dbReference>
<dbReference type="RefSeq" id="WP_198486832.1">
    <property type="nucleotide sequence ID" value="NZ_CP065997.1"/>
</dbReference>
<reference evidence="7 8" key="1">
    <citation type="submission" date="2020-12" db="EMBL/GenBank/DDBJ databases">
        <title>FDA dAtabase for Regulatory Grade micrObial Sequences (FDA-ARGOS): Supporting development and validation of Infectious Disease Dx tests.</title>
        <authorList>
            <person name="Sproer C."/>
            <person name="Gronow S."/>
            <person name="Severitt S."/>
            <person name="Schroder I."/>
            <person name="Tallon L."/>
            <person name="Sadzewicz L."/>
            <person name="Zhao X."/>
            <person name="Boylan J."/>
            <person name="Ott S."/>
            <person name="Bowen H."/>
            <person name="Vavikolanu K."/>
            <person name="Mehta A."/>
            <person name="Aluvathingal J."/>
            <person name="Nadendla S."/>
            <person name="Lowell S."/>
            <person name="Myers T."/>
            <person name="Yan Y."/>
            <person name="Sichtig H."/>
        </authorList>
    </citation>
    <scope>NUCLEOTIDE SEQUENCE [LARGE SCALE GENOMIC DNA]</scope>
    <source>
        <strain evidence="7 8">FDAARGOS_1050</strain>
    </source>
</reference>
<dbReference type="Proteomes" id="UP000595231">
    <property type="component" value="Chromosome"/>
</dbReference>
<gene>
    <name evidence="7" type="ORF">I6I07_12180</name>
</gene>
<dbReference type="PANTHER" id="PTHR12338">
    <property type="entry name" value="AUTOTRANSPORTER"/>
    <property type="match status" value="1"/>
</dbReference>
<organism evidence="7 8">
    <name type="scientific">Achromobacter deleyi</name>
    <dbReference type="NCBI Taxonomy" id="1353891"/>
    <lineage>
        <taxon>Bacteria</taxon>
        <taxon>Pseudomonadati</taxon>
        <taxon>Pseudomonadota</taxon>
        <taxon>Betaproteobacteria</taxon>
        <taxon>Burkholderiales</taxon>
        <taxon>Alcaligenaceae</taxon>
        <taxon>Achromobacter</taxon>
    </lineage>
</organism>
<keyword evidence="2" id="KW-0964">Secreted</keyword>
<feature type="chain" id="PRO_5032796385" evidence="5">
    <location>
        <begin position="44"/>
        <end position="4237"/>
    </location>
</feature>
<dbReference type="EMBL" id="CP065997">
    <property type="protein sequence ID" value="QQB37297.1"/>
    <property type="molecule type" value="Genomic_DNA"/>
</dbReference>
<protein>
    <submittedName>
        <fullName evidence="7">Filamentous hemagglutinin family protein</fullName>
    </submittedName>
</protein>
<dbReference type="InterPro" id="IPR008638">
    <property type="entry name" value="FhaB/CdiA-like_TPS"/>
</dbReference>